<reference evidence="2" key="1">
    <citation type="submission" date="2021-06" db="EMBL/GenBank/DDBJ databases">
        <title>Genome sequence of Cutibacterium modestum strain KB17-24694.</title>
        <authorList>
            <person name="Dekio I."/>
            <person name="Asahina A."/>
            <person name="Nishida M."/>
        </authorList>
    </citation>
    <scope>NUCLEOTIDE SEQUENCE</scope>
    <source>
        <strain evidence="2">KB17-24694</strain>
    </source>
</reference>
<name>A0AAD1KSB7_9ACTN</name>
<protein>
    <submittedName>
        <fullName evidence="2">Uncharacterized protein</fullName>
    </submittedName>
</protein>
<evidence type="ECO:0000256" key="1">
    <source>
        <dbReference type="SAM" id="MobiDB-lite"/>
    </source>
</evidence>
<evidence type="ECO:0000313" key="2">
    <source>
        <dbReference type="EMBL" id="BCY26324.1"/>
    </source>
</evidence>
<evidence type="ECO:0000313" key="3">
    <source>
        <dbReference type="Proteomes" id="UP000825072"/>
    </source>
</evidence>
<accession>A0AAD1KSB7</accession>
<feature type="region of interest" description="Disordered" evidence="1">
    <location>
        <begin position="1"/>
        <end position="64"/>
    </location>
</feature>
<gene>
    <name evidence="2" type="ORF">KB1_23140</name>
</gene>
<proteinExistence type="predicted"/>
<feature type="compositionally biased region" description="Basic and acidic residues" evidence="1">
    <location>
        <begin position="43"/>
        <end position="61"/>
    </location>
</feature>
<dbReference type="Proteomes" id="UP000825072">
    <property type="component" value="Chromosome 1"/>
</dbReference>
<sequence>MAEVDETQEWENSRQGGGPGPVGADHVATKGANDVWGAVGSQDRTDPAGDERGARGGDRWDVPTPIDLVDENMYRDYQMLIEQNGEV</sequence>
<dbReference type="AlphaFoldDB" id="A0AAD1KSB7"/>
<dbReference type="EMBL" id="AP024747">
    <property type="protein sequence ID" value="BCY26324.1"/>
    <property type="molecule type" value="Genomic_DNA"/>
</dbReference>
<organism evidence="2 3">
    <name type="scientific">Cutibacterium modestum</name>
    <dbReference type="NCBI Taxonomy" id="2559073"/>
    <lineage>
        <taxon>Bacteria</taxon>
        <taxon>Bacillati</taxon>
        <taxon>Actinomycetota</taxon>
        <taxon>Actinomycetes</taxon>
        <taxon>Propionibacteriales</taxon>
        <taxon>Propionibacteriaceae</taxon>
        <taxon>Cutibacterium</taxon>
    </lineage>
</organism>